<reference evidence="2" key="1">
    <citation type="journal article" date="2014" name="Genome Announc.">
        <title>Draft Genome Sequence of Marine Flavobacterium Jejuia pallidilutea Strain 11shimoA1 and Pigmentation Mutants.</title>
        <authorList>
            <person name="Takatani N."/>
            <person name="Nakanishi M."/>
            <person name="Meirelles P."/>
            <person name="Mino S."/>
            <person name="Suda W."/>
            <person name="Oshima K."/>
            <person name="Hattori M."/>
            <person name="Ohkuma M."/>
            <person name="Hosokawa M."/>
            <person name="Miyashita K."/>
            <person name="Thompson F.L."/>
            <person name="Niwa A."/>
            <person name="Sawabe T."/>
            <person name="Sawabe T."/>
        </authorList>
    </citation>
    <scope>NUCLEOTIDE SEQUENCE [LARGE SCALE GENOMIC DNA]</scope>
    <source>
        <strain evidence="2">JCM 19538</strain>
    </source>
</reference>
<sequence length="62" mass="7175">MSRICIYPKDVQVVTGKSERYGRTIIKAIKERLNKEAHQLVTIDEFCDFMGFEISKVQGLIK</sequence>
<name>A0A098LNG0_9FLAO</name>
<dbReference type="RefSeq" id="WP_035325018.1">
    <property type="nucleotide sequence ID" value="NZ_BBNR01000002.1"/>
</dbReference>
<dbReference type="EMBL" id="BBNY01000003">
    <property type="protein sequence ID" value="GAL88510.1"/>
    <property type="molecule type" value="Genomic_DNA"/>
</dbReference>
<proteinExistence type="predicted"/>
<comment type="caution">
    <text evidence="1">The sequence shown here is derived from an EMBL/GenBank/DDBJ whole genome shotgun (WGS) entry which is preliminary data.</text>
</comment>
<keyword evidence="2" id="KW-1185">Reference proteome</keyword>
<dbReference type="Proteomes" id="UP000030184">
    <property type="component" value="Unassembled WGS sequence"/>
</dbReference>
<dbReference type="AlphaFoldDB" id="A0A098LNG0"/>
<protein>
    <submittedName>
        <fullName evidence="1">Uncharacterized protein</fullName>
    </submittedName>
</protein>
<evidence type="ECO:0000313" key="1">
    <source>
        <dbReference type="EMBL" id="GAL88510.1"/>
    </source>
</evidence>
<accession>A0A098LNG0</accession>
<gene>
    <name evidence="1" type="ORF">JCM19538_3023</name>
</gene>
<evidence type="ECO:0000313" key="2">
    <source>
        <dbReference type="Proteomes" id="UP000030184"/>
    </source>
</evidence>
<organism evidence="1 2">
    <name type="scientific">Jejuia pallidilutea</name>
    <dbReference type="NCBI Taxonomy" id="504487"/>
    <lineage>
        <taxon>Bacteria</taxon>
        <taxon>Pseudomonadati</taxon>
        <taxon>Bacteroidota</taxon>
        <taxon>Flavobacteriia</taxon>
        <taxon>Flavobacteriales</taxon>
        <taxon>Flavobacteriaceae</taxon>
        <taxon>Jejuia</taxon>
    </lineage>
</organism>
<dbReference type="OrthoDB" id="711499at2"/>